<feature type="domain" description="Complex 1 LYR protein" evidence="2">
    <location>
        <begin position="18"/>
        <end position="77"/>
    </location>
</feature>
<accession>A0A8H4QDX2</accession>
<dbReference type="AlphaFoldDB" id="A0A8H4QDX2"/>
<dbReference type="EMBL" id="JAACLJ010000001">
    <property type="protein sequence ID" value="KAF4595746.1"/>
    <property type="molecule type" value="Genomic_DNA"/>
</dbReference>
<gene>
    <name evidence="3" type="ORF">GQ602_001359</name>
</gene>
<feature type="region of interest" description="Disordered" evidence="1">
    <location>
        <begin position="131"/>
        <end position="150"/>
    </location>
</feature>
<dbReference type="InterPro" id="IPR046896">
    <property type="entry name" value="Cup1-like_N"/>
</dbReference>
<dbReference type="CDD" id="cd20273">
    <property type="entry name" value="Complex1_LYR_unchar"/>
    <property type="match status" value="1"/>
</dbReference>
<dbReference type="InterPro" id="IPR008011">
    <property type="entry name" value="Complex1_LYR_dom"/>
</dbReference>
<dbReference type="Pfam" id="PF05347">
    <property type="entry name" value="Complex1_LYR"/>
    <property type="match status" value="1"/>
</dbReference>
<feature type="compositionally biased region" description="Basic and acidic residues" evidence="1">
    <location>
        <begin position="290"/>
        <end position="299"/>
    </location>
</feature>
<evidence type="ECO:0000259" key="2">
    <source>
        <dbReference type="Pfam" id="PF05347"/>
    </source>
</evidence>
<name>A0A8H4QDX2_9HYPO</name>
<evidence type="ECO:0000313" key="3">
    <source>
        <dbReference type="EMBL" id="KAF4595746.1"/>
    </source>
</evidence>
<feature type="region of interest" description="Disordered" evidence="1">
    <location>
        <begin position="281"/>
        <end position="379"/>
    </location>
</feature>
<evidence type="ECO:0000313" key="4">
    <source>
        <dbReference type="Proteomes" id="UP000562929"/>
    </source>
</evidence>
<protein>
    <submittedName>
        <fullName evidence="3">Ubiquitin-conjugating enzyme</fullName>
    </submittedName>
</protein>
<comment type="caution">
    <text evidence="3">The sequence shown here is derived from an EMBL/GenBank/DDBJ whole genome shotgun (WGS) entry which is preliminary data.</text>
</comment>
<reference evidence="3 4" key="1">
    <citation type="journal article" date="2020" name="G3 (Bethesda)">
        <title>Genetic Underpinnings of Host Manipulation by Ophiocordyceps as Revealed by Comparative Transcriptomics.</title>
        <authorList>
            <person name="Will I."/>
            <person name="Das B."/>
            <person name="Trinh T."/>
            <person name="Brachmann A."/>
            <person name="Ohm R.A."/>
            <person name="de Bekker C."/>
        </authorList>
    </citation>
    <scope>NUCLEOTIDE SEQUENCE [LARGE SCALE GENOMIC DNA]</scope>
    <source>
        <strain evidence="3 4">EC05</strain>
    </source>
</reference>
<proteinExistence type="predicted"/>
<organism evidence="3 4">
    <name type="scientific">Ophiocordyceps camponoti-floridani</name>
    <dbReference type="NCBI Taxonomy" id="2030778"/>
    <lineage>
        <taxon>Eukaryota</taxon>
        <taxon>Fungi</taxon>
        <taxon>Dikarya</taxon>
        <taxon>Ascomycota</taxon>
        <taxon>Pezizomycotina</taxon>
        <taxon>Sordariomycetes</taxon>
        <taxon>Hypocreomycetidae</taxon>
        <taxon>Hypocreales</taxon>
        <taxon>Ophiocordycipitaceae</taxon>
        <taxon>Ophiocordyceps</taxon>
    </lineage>
</organism>
<feature type="compositionally biased region" description="Pro residues" evidence="1">
    <location>
        <begin position="328"/>
        <end position="337"/>
    </location>
</feature>
<keyword evidence="4" id="KW-1185">Reference proteome</keyword>
<feature type="compositionally biased region" description="Polar residues" evidence="1">
    <location>
        <begin position="338"/>
        <end position="347"/>
    </location>
</feature>
<sequence>MPPLPYVPARDCRHRIAALALYRALVRSARAIPLPPDLAASRSVAGLVRRRFVKHRHFTSPRLLYIAMTAGYRFLTMFVKAHTASSAENGQLVDFLRSCPPLRPRSTMSEPEPEPASRVPAAEPLIRNIAAAQEPPRYAPSRTSLSPCSLEGSPRKVPIVATTAHGQPFLRIHKPQPALLSQMIGRKETNFKKKILKVVHINDDLMPAAEFEDDWDRQMAQLMEHELGRDRVDPLDNDLYSSFRWSVILGKLWVELQIERTWQDWNARGLALHEIAERERALAEQESAEPDVRPRTERSIDDDDDAYDNGDSSSSPSRNRHTLLLKPTPQPAKPIPNRPTQHGQPSSPLKRRASPAPSATRAKPKICCRPESSPRSLMA</sequence>
<dbReference type="Proteomes" id="UP000562929">
    <property type="component" value="Unassembled WGS sequence"/>
</dbReference>
<dbReference type="OrthoDB" id="3925971at2759"/>
<evidence type="ECO:0000256" key="1">
    <source>
        <dbReference type="SAM" id="MobiDB-lite"/>
    </source>
</evidence>